<feature type="transmembrane region" description="Helical" evidence="1">
    <location>
        <begin position="191"/>
        <end position="211"/>
    </location>
</feature>
<feature type="transmembrane region" description="Helical" evidence="1">
    <location>
        <begin position="252"/>
        <end position="271"/>
    </location>
</feature>
<feature type="transmembrane region" description="Helical" evidence="1">
    <location>
        <begin position="20"/>
        <end position="42"/>
    </location>
</feature>
<gene>
    <name evidence="3" type="ORF">EDD78_10139</name>
</gene>
<name>A0A9X8ULU1_9FIRM</name>
<keyword evidence="1" id="KW-1133">Transmembrane helix</keyword>
<keyword evidence="1" id="KW-0472">Membrane</keyword>
<dbReference type="PANTHER" id="PTHR14969">
    <property type="entry name" value="SPHINGOSINE-1-PHOSPHATE PHOSPHOHYDROLASE"/>
    <property type="match status" value="1"/>
</dbReference>
<comment type="caution">
    <text evidence="3">The sequence shown here is derived from an EMBL/GenBank/DDBJ whole genome shotgun (WGS) entry which is preliminary data.</text>
</comment>
<dbReference type="Proteomes" id="UP000294682">
    <property type="component" value="Unassembled WGS sequence"/>
</dbReference>
<dbReference type="InterPro" id="IPR000326">
    <property type="entry name" value="PAP2/HPO"/>
</dbReference>
<feature type="domain" description="Phosphatidic acid phosphatase type 2/haloperoxidase" evidence="2">
    <location>
        <begin position="48"/>
        <end position="159"/>
    </location>
</feature>
<evidence type="ECO:0000259" key="2">
    <source>
        <dbReference type="SMART" id="SM00014"/>
    </source>
</evidence>
<reference evidence="3 4" key="1">
    <citation type="submission" date="2019-03" db="EMBL/GenBank/DDBJ databases">
        <title>Genomic Encyclopedia of Type Strains, Phase IV (KMG-IV): sequencing the most valuable type-strain genomes for metagenomic binning, comparative biology and taxonomic classification.</title>
        <authorList>
            <person name="Goeker M."/>
        </authorList>
    </citation>
    <scope>NUCLEOTIDE SEQUENCE [LARGE SCALE GENOMIC DNA]</scope>
    <source>
        <strain evidence="3 4">DSM 100433</strain>
    </source>
</reference>
<feature type="transmembrane region" description="Helical" evidence="1">
    <location>
        <begin position="144"/>
        <end position="162"/>
    </location>
</feature>
<dbReference type="EMBL" id="SLUK01000001">
    <property type="protein sequence ID" value="TCL45062.1"/>
    <property type="molecule type" value="Genomic_DNA"/>
</dbReference>
<accession>A0A9X8ULU1</accession>
<dbReference type="SUPFAM" id="SSF48317">
    <property type="entry name" value="Acid phosphatase/Vanadium-dependent haloperoxidase"/>
    <property type="match status" value="1"/>
</dbReference>
<evidence type="ECO:0000313" key="4">
    <source>
        <dbReference type="Proteomes" id="UP000294682"/>
    </source>
</evidence>
<dbReference type="CDD" id="cd03392">
    <property type="entry name" value="PAP2_like_2"/>
    <property type="match status" value="1"/>
</dbReference>
<dbReference type="Gene3D" id="1.20.144.10">
    <property type="entry name" value="Phosphatidic acid phosphatase type 2/haloperoxidase"/>
    <property type="match status" value="1"/>
</dbReference>
<feature type="transmembrane region" description="Helical" evidence="1">
    <location>
        <begin position="223"/>
        <end position="240"/>
    </location>
</feature>
<feature type="transmembrane region" description="Helical" evidence="1">
    <location>
        <begin position="120"/>
        <end position="138"/>
    </location>
</feature>
<dbReference type="AlphaFoldDB" id="A0A9X8ULU1"/>
<keyword evidence="1" id="KW-0812">Transmembrane</keyword>
<evidence type="ECO:0000256" key="1">
    <source>
        <dbReference type="SAM" id="Phobius"/>
    </source>
</evidence>
<feature type="transmembrane region" description="Helical" evidence="1">
    <location>
        <begin position="169"/>
        <end position="185"/>
    </location>
</feature>
<evidence type="ECO:0000313" key="3">
    <source>
        <dbReference type="EMBL" id="TCL45062.1"/>
    </source>
</evidence>
<dbReference type="SMART" id="SM00014">
    <property type="entry name" value="acidPPc"/>
    <property type="match status" value="1"/>
</dbReference>
<dbReference type="Pfam" id="PF01569">
    <property type="entry name" value="PAP2"/>
    <property type="match status" value="1"/>
</dbReference>
<proteinExistence type="predicted"/>
<dbReference type="PANTHER" id="PTHR14969:SF13">
    <property type="entry name" value="AT30094P"/>
    <property type="match status" value="1"/>
</dbReference>
<dbReference type="RefSeq" id="WP_132083359.1">
    <property type="nucleotide sequence ID" value="NZ_SLUK01000001.1"/>
</dbReference>
<organism evidence="3 4">
    <name type="scientific">Harryflintia acetispora</name>
    <dbReference type="NCBI Taxonomy" id="1849041"/>
    <lineage>
        <taxon>Bacteria</taxon>
        <taxon>Bacillati</taxon>
        <taxon>Bacillota</taxon>
        <taxon>Clostridia</taxon>
        <taxon>Eubacteriales</taxon>
        <taxon>Oscillospiraceae</taxon>
        <taxon>Harryflintia</taxon>
    </lineage>
</organism>
<sequence>MELELIRQLQSIATPALDLLFQLLTMLGEPVPSVLIFLGLYWTVDREAGEFLGYCLCSSLLLGNAVKDIVQAPRPIGEEGVRSLRVHTATGHSFPSGHTQSAATLYTGLGMYLKRRGPQIAFALLILLVGLSRVYLGVHYPKDVLAGLALGVLVPFLARWLLARVPRQRLYLFTALAFLPILLISPGHDFYVATGCMLGFLIAMPLVHRRLPFRTDVPRHAKLLRLLLGSLMVGGCHLLLKILLPSGEGMTVLRYAATIFFALAGCPWLFLQFPHVFGGGTKTQK</sequence>
<protein>
    <submittedName>
        <fullName evidence="3">PAP2 superfamily protein</fullName>
    </submittedName>
</protein>
<keyword evidence="4" id="KW-1185">Reference proteome</keyword>
<dbReference type="InterPro" id="IPR036938">
    <property type="entry name" value="PAP2/HPO_sf"/>
</dbReference>